<feature type="domain" description="Ig-like" evidence="11">
    <location>
        <begin position="1"/>
        <end position="78"/>
    </location>
</feature>
<keyword evidence="2 9" id="KW-0812">Transmembrane</keyword>
<dbReference type="PROSITE" id="PS50188">
    <property type="entry name" value="B302_SPRY"/>
    <property type="match status" value="1"/>
</dbReference>
<dbReference type="SMART" id="SM00589">
    <property type="entry name" value="PRY"/>
    <property type="match status" value="1"/>
</dbReference>
<keyword evidence="7" id="KW-0393">Immunoglobulin domain</keyword>
<evidence type="ECO:0000256" key="1">
    <source>
        <dbReference type="ARBA" id="ARBA00004479"/>
    </source>
</evidence>
<accession>K7FSN7</accession>
<dbReference type="Pfam" id="PF13765">
    <property type="entry name" value="PRY"/>
    <property type="match status" value="1"/>
</dbReference>
<feature type="region of interest" description="Disordered" evidence="8">
    <location>
        <begin position="113"/>
        <end position="136"/>
    </location>
</feature>
<evidence type="ECO:0000256" key="3">
    <source>
        <dbReference type="ARBA" id="ARBA00022729"/>
    </source>
</evidence>
<dbReference type="EMBL" id="AGCU01171650">
    <property type="status" value="NOT_ANNOTATED_CDS"/>
    <property type="molecule type" value="Genomic_DNA"/>
</dbReference>
<dbReference type="Gene3D" id="2.60.40.10">
    <property type="entry name" value="Immunoglobulins"/>
    <property type="match status" value="2"/>
</dbReference>
<dbReference type="InterPro" id="IPR003877">
    <property type="entry name" value="SPRY_dom"/>
</dbReference>
<dbReference type="InterPro" id="IPR001870">
    <property type="entry name" value="B30.2/SPRY"/>
</dbReference>
<dbReference type="SUPFAM" id="SSF48726">
    <property type="entry name" value="Immunoglobulin"/>
    <property type="match status" value="2"/>
</dbReference>
<name>K7FSN7_PELSI</name>
<dbReference type="GO" id="GO:0005102">
    <property type="term" value="F:signaling receptor binding"/>
    <property type="evidence" value="ECO:0007669"/>
    <property type="project" value="TreeGrafter"/>
</dbReference>
<dbReference type="GO" id="GO:0009897">
    <property type="term" value="C:external side of plasma membrane"/>
    <property type="evidence" value="ECO:0007669"/>
    <property type="project" value="TreeGrafter"/>
</dbReference>
<keyword evidence="5 9" id="KW-0472">Membrane</keyword>
<dbReference type="InterPro" id="IPR035033">
    <property type="entry name" value="PRY/SPRY_TRIM39"/>
</dbReference>
<dbReference type="GeneTree" id="ENSGT00940000153527"/>
<evidence type="ECO:0000256" key="2">
    <source>
        <dbReference type="ARBA" id="ARBA00022692"/>
    </source>
</evidence>
<sequence>MEVRWSRSRFSAVVHVYRDGQDQFGEQMPEYRGRTELLKHNITDRKVSLRIRDVRPSDEGQYKCLFQSGVFYEEASLELQVAGLGSVPDIAVEGHQDRRIRLVCRSSGWFPKPQAEWRDQQGQRLPSASESSSQEAGGLFGTEIAIVLTERSSRKVSCRVRNPRLNQERESAVSIAEQFFSRDKPWIVAMGVTLTLLAGLIPLGSYCFARHYEAKDEVEAELGWKRITPLLMDCKWHIGKNIRKLKEVHSKLPSSFPSPRIGWRCAQLCAVDVTLDPDTAHPKLVLSEDGKSVRHGDTRQDLPDTPERFDPCVCVLGAEGFVGGRHYWEVGVGDKPAWDLGVCRESASRKEEIAYSPENGYWVVWLRDEEYKARTSPPTLLSVSARPSRVGVFLDYEAGEVSFYNVTDRSRLFTFTDTFSGTLRPFFCPGLNAGGTNAAPLTICLAPAQAGEDPSPASEGKDR</sequence>
<feature type="compositionally biased region" description="Low complexity" evidence="8">
    <location>
        <begin position="127"/>
        <end position="136"/>
    </location>
</feature>
<dbReference type="InterPro" id="IPR013106">
    <property type="entry name" value="Ig_V-set"/>
</dbReference>
<keyword evidence="3" id="KW-0732">Signal</keyword>
<dbReference type="PROSITE" id="PS50835">
    <property type="entry name" value="IG_LIKE"/>
    <property type="match status" value="2"/>
</dbReference>
<dbReference type="HOGENOM" id="CLU_013137_22_2_1"/>
<dbReference type="Pfam" id="PF00622">
    <property type="entry name" value="SPRY"/>
    <property type="match status" value="1"/>
</dbReference>
<organism evidence="12 13">
    <name type="scientific">Pelodiscus sinensis</name>
    <name type="common">Chinese softshell turtle</name>
    <name type="synonym">Trionyx sinensis</name>
    <dbReference type="NCBI Taxonomy" id="13735"/>
    <lineage>
        <taxon>Eukaryota</taxon>
        <taxon>Metazoa</taxon>
        <taxon>Chordata</taxon>
        <taxon>Craniata</taxon>
        <taxon>Vertebrata</taxon>
        <taxon>Euteleostomi</taxon>
        <taxon>Archelosauria</taxon>
        <taxon>Testudinata</taxon>
        <taxon>Testudines</taxon>
        <taxon>Cryptodira</taxon>
        <taxon>Trionychia</taxon>
        <taxon>Trionychidae</taxon>
        <taxon>Pelodiscus</taxon>
    </lineage>
</organism>
<feature type="transmembrane region" description="Helical" evidence="9">
    <location>
        <begin position="186"/>
        <end position="206"/>
    </location>
</feature>
<dbReference type="GO" id="GO:0001817">
    <property type="term" value="P:regulation of cytokine production"/>
    <property type="evidence" value="ECO:0007669"/>
    <property type="project" value="TreeGrafter"/>
</dbReference>
<dbReference type="SUPFAM" id="SSF49899">
    <property type="entry name" value="Concanavalin A-like lectins/glucanases"/>
    <property type="match status" value="1"/>
</dbReference>
<dbReference type="InterPro" id="IPR053896">
    <property type="entry name" value="BTN3A2-like_Ig-C"/>
</dbReference>
<dbReference type="EMBL" id="AGCU01171649">
    <property type="status" value="NOT_ANNOTATED_CDS"/>
    <property type="molecule type" value="Genomic_DNA"/>
</dbReference>
<dbReference type="PANTHER" id="PTHR24100:SF149">
    <property type="entry name" value="BG-LIKE ANTIGEN 1-RELATED"/>
    <property type="match status" value="1"/>
</dbReference>
<evidence type="ECO:0000256" key="9">
    <source>
        <dbReference type="SAM" id="Phobius"/>
    </source>
</evidence>
<reference evidence="12" key="3">
    <citation type="submission" date="2025-08" db="UniProtKB">
        <authorList>
            <consortium name="Ensembl"/>
        </authorList>
    </citation>
    <scope>IDENTIFICATION</scope>
</reference>
<evidence type="ECO:0000259" key="10">
    <source>
        <dbReference type="PROSITE" id="PS50188"/>
    </source>
</evidence>
<dbReference type="SMART" id="SM00449">
    <property type="entry name" value="SPRY"/>
    <property type="match status" value="1"/>
</dbReference>
<dbReference type="InterPro" id="IPR050504">
    <property type="entry name" value="IgSF_BTN/MOG"/>
</dbReference>
<dbReference type="eggNOG" id="ENOG502QSRZ">
    <property type="taxonomic scope" value="Eukaryota"/>
</dbReference>
<proteinExistence type="predicted"/>
<dbReference type="Pfam" id="PF07686">
    <property type="entry name" value="V-set"/>
    <property type="match status" value="1"/>
</dbReference>
<dbReference type="Gene3D" id="2.60.120.920">
    <property type="match status" value="1"/>
</dbReference>
<dbReference type="AlphaFoldDB" id="K7FSN7"/>
<dbReference type="FunFam" id="2.60.40.10:FF:000183">
    <property type="entry name" value="Myelin-oligodendrocyte glycoprotein"/>
    <property type="match status" value="1"/>
</dbReference>
<evidence type="ECO:0000259" key="11">
    <source>
        <dbReference type="PROSITE" id="PS50835"/>
    </source>
</evidence>
<comment type="subcellular location">
    <subcellularLocation>
        <location evidence="1">Membrane</location>
        <topology evidence="1">Single-pass type I membrane protein</topology>
    </subcellularLocation>
</comment>
<dbReference type="FunFam" id="2.60.120.920:FF:000004">
    <property type="entry name" value="Butyrophilin subfamily 1 member A1"/>
    <property type="match status" value="1"/>
</dbReference>
<dbReference type="InterPro" id="IPR013320">
    <property type="entry name" value="ConA-like_dom_sf"/>
</dbReference>
<evidence type="ECO:0008006" key="14">
    <source>
        <dbReference type="Google" id="ProtNLM"/>
    </source>
</evidence>
<feature type="domain" description="B30.2/SPRY" evidence="10">
    <location>
        <begin position="253"/>
        <end position="450"/>
    </location>
</feature>
<evidence type="ECO:0000256" key="8">
    <source>
        <dbReference type="SAM" id="MobiDB-lite"/>
    </source>
</evidence>
<reference evidence="12" key="4">
    <citation type="submission" date="2025-09" db="UniProtKB">
        <authorList>
            <consortium name="Ensembl"/>
        </authorList>
    </citation>
    <scope>IDENTIFICATION</scope>
</reference>
<evidence type="ECO:0000313" key="12">
    <source>
        <dbReference type="Ensembl" id="ENSPSIP00000011047.1"/>
    </source>
</evidence>
<reference evidence="13" key="1">
    <citation type="submission" date="2011-10" db="EMBL/GenBank/DDBJ databases">
        <authorList>
            <consortium name="Soft-shell Turtle Genome Consortium"/>
        </authorList>
    </citation>
    <scope>NUCLEOTIDE SEQUENCE [LARGE SCALE GENOMIC DNA]</scope>
    <source>
        <strain evidence="13">Daiwa-1</strain>
    </source>
</reference>
<dbReference type="Proteomes" id="UP000007267">
    <property type="component" value="Unassembled WGS sequence"/>
</dbReference>
<keyword evidence="4 9" id="KW-1133">Transmembrane helix</keyword>
<protein>
    <recommendedName>
        <fullName evidence="14">Butyrophilin subfamily 1 member A1</fullName>
    </recommendedName>
</protein>
<dbReference type="InterPro" id="IPR013783">
    <property type="entry name" value="Ig-like_fold"/>
</dbReference>
<dbReference type="GO" id="GO:0050852">
    <property type="term" value="P:T cell receptor signaling pathway"/>
    <property type="evidence" value="ECO:0007669"/>
    <property type="project" value="TreeGrafter"/>
</dbReference>
<dbReference type="InterPro" id="IPR003879">
    <property type="entry name" value="Butyrophylin_SPRY"/>
</dbReference>
<dbReference type="InterPro" id="IPR007110">
    <property type="entry name" value="Ig-like_dom"/>
</dbReference>
<dbReference type="PANTHER" id="PTHR24100">
    <property type="entry name" value="BUTYROPHILIN"/>
    <property type="match status" value="1"/>
</dbReference>
<evidence type="ECO:0000256" key="5">
    <source>
        <dbReference type="ARBA" id="ARBA00023136"/>
    </source>
</evidence>
<keyword evidence="13" id="KW-1185">Reference proteome</keyword>
<feature type="domain" description="Ig-like" evidence="11">
    <location>
        <begin position="93"/>
        <end position="174"/>
    </location>
</feature>
<reference evidence="13" key="2">
    <citation type="journal article" date="2013" name="Nat. Genet.">
        <title>The draft genomes of soft-shell turtle and green sea turtle yield insights into the development and evolution of the turtle-specific body plan.</title>
        <authorList>
            <person name="Wang Z."/>
            <person name="Pascual-Anaya J."/>
            <person name="Zadissa A."/>
            <person name="Li W."/>
            <person name="Niimura Y."/>
            <person name="Huang Z."/>
            <person name="Li C."/>
            <person name="White S."/>
            <person name="Xiong Z."/>
            <person name="Fang D."/>
            <person name="Wang B."/>
            <person name="Ming Y."/>
            <person name="Chen Y."/>
            <person name="Zheng Y."/>
            <person name="Kuraku S."/>
            <person name="Pignatelli M."/>
            <person name="Herrero J."/>
            <person name="Beal K."/>
            <person name="Nozawa M."/>
            <person name="Li Q."/>
            <person name="Wang J."/>
            <person name="Zhang H."/>
            <person name="Yu L."/>
            <person name="Shigenobu S."/>
            <person name="Wang J."/>
            <person name="Liu J."/>
            <person name="Flicek P."/>
            <person name="Searle S."/>
            <person name="Wang J."/>
            <person name="Kuratani S."/>
            <person name="Yin Y."/>
            <person name="Aken B."/>
            <person name="Zhang G."/>
            <person name="Irie N."/>
        </authorList>
    </citation>
    <scope>NUCLEOTIDE SEQUENCE [LARGE SCALE GENOMIC DNA]</scope>
    <source>
        <strain evidence="13">Daiwa-1</strain>
    </source>
</reference>
<dbReference type="FunFam" id="2.60.40.10:FF:000088">
    <property type="entry name" value="Butyrophilin subfamily 1 member A1"/>
    <property type="match status" value="1"/>
</dbReference>
<dbReference type="Ensembl" id="ENSPSIT00000011103.1">
    <property type="protein sequence ID" value="ENSPSIP00000011047.1"/>
    <property type="gene ID" value="ENSPSIG00000009986.1"/>
</dbReference>
<dbReference type="EMBL" id="AGCU01171648">
    <property type="status" value="NOT_ANNOTATED_CDS"/>
    <property type="molecule type" value="Genomic_DNA"/>
</dbReference>
<evidence type="ECO:0000256" key="6">
    <source>
        <dbReference type="ARBA" id="ARBA00023157"/>
    </source>
</evidence>
<evidence type="ECO:0000313" key="13">
    <source>
        <dbReference type="Proteomes" id="UP000007267"/>
    </source>
</evidence>
<keyword evidence="6" id="KW-1015">Disulfide bond</keyword>
<evidence type="ECO:0000256" key="7">
    <source>
        <dbReference type="ARBA" id="ARBA00023319"/>
    </source>
</evidence>
<dbReference type="OMA" id="WHIGKNI"/>
<dbReference type="InterPro" id="IPR036179">
    <property type="entry name" value="Ig-like_dom_sf"/>
</dbReference>
<dbReference type="CDD" id="cd13745">
    <property type="entry name" value="SPRY_PRY_TRIM39"/>
    <property type="match status" value="1"/>
</dbReference>
<dbReference type="Pfam" id="PF22705">
    <property type="entry name" value="C2-set_3"/>
    <property type="match status" value="1"/>
</dbReference>
<evidence type="ECO:0000256" key="4">
    <source>
        <dbReference type="ARBA" id="ARBA00022989"/>
    </source>
</evidence>
<dbReference type="InterPro" id="IPR043136">
    <property type="entry name" value="B30.2/SPRY_sf"/>
</dbReference>
<dbReference type="PRINTS" id="PR01407">
    <property type="entry name" value="BUTYPHLNCDUF"/>
</dbReference>
<dbReference type="InterPro" id="IPR006574">
    <property type="entry name" value="PRY"/>
</dbReference>